<feature type="compositionally biased region" description="Basic residues" evidence="1">
    <location>
        <begin position="97"/>
        <end position="111"/>
    </location>
</feature>
<dbReference type="EMBL" id="BRXY01000284">
    <property type="protein sequence ID" value="GMH83723.1"/>
    <property type="molecule type" value="Genomic_DNA"/>
</dbReference>
<comment type="caution">
    <text evidence="2">The sequence shown here is derived from an EMBL/GenBank/DDBJ whole genome shotgun (WGS) entry which is preliminary data.</text>
</comment>
<evidence type="ECO:0000313" key="2">
    <source>
        <dbReference type="EMBL" id="GMH83723.1"/>
    </source>
</evidence>
<sequence length="143" mass="16180">MSDQINTNTATNNNATNNTTTNNTPSPSLILPSDYTLSALLSLLPSYSPLTPLSVSTHLLRSNGMTYTDPNVPLLTSVIVDRFVSELVVKSRLERERRKRKEKKGSNKKRKREEEEELVYEDFVKPVWELLGVDVSGRVEEEE</sequence>
<evidence type="ECO:0000256" key="1">
    <source>
        <dbReference type="SAM" id="MobiDB-lite"/>
    </source>
</evidence>
<accession>A0A9W7BBG3</accession>
<dbReference type="InterPro" id="IPR003923">
    <property type="entry name" value="TAF10"/>
</dbReference>
<keyword evidence="3" id="KW-1185">Reference proteome</keyword>
<dbReference type="GO" id="GO:0005634">
    <property type="term" value="C:nucleus"/>
    <property type="evidence" value="ECO:0007669"/>
    <property type="project" value="InterPro"/>
</dbReference>
<feature type="region of interest" description="Disordered" evidence="1">
    <location>
        <begin position="1"/>
        <end position="28"/>
    </location>
</feature>
<feature type="compositionally biased region" description="Low complexity" evidence="1">
    <location>
        <begin position="1"/>
        <end position="24"/>
    </location>
</feature>
<dbReference type="GO" id="GO:0006352">
    <property type="term" value="P:DNA-templated transcription initiation"/>
    <property type="evidence" value="ECO:0007669"/>
    <property type="project" value="InterPro"/>
</dbReference>
<dbReference type="Pfam" id="PF03540">
    <property type="entry name" value="TAF10"/>
    <property type="match status" value="1"/>
</dbReference>
<dbReference type="OrthoDB" id="10580733at2759"/>
<protein>
    <submittedName>
        <fullName evidence="2">Uncharacterized protein</fullName>
    </submittedName>
</protein>
<dbReference type="Proteomes" id="UP001165085">
    <property type="component" value="Unassembled WGS sequence"/>
</dbReference>
<gene>
    <name evidence="2" type="ORF">TrST_g5872</name>
</gene>
<proteinExistence type="predicted"/>
<organism evidence="2 3">
    <name type="scientific">Triparma strigata</name>
    <dbReference type="NCBI Taxonomy" id="1606541"/>
    <lineage>
        <taxon>Eukaryota</taxon>
        <taxon>Sar</taxon>
        <taxon>Stramenopiles</taxon>
        <taxon>Ochrophyta</taxon>
        <taxon>Bolidophyceae</taxon>
        <taxon>Parmales</taxon>
        <taxon>Triparmaceae</taxon>
        <taxon>Triparma</taxon>
    </lineage>
</organism>
<evidence type="ECO:0000313" key="3">
    <source>
        <dbReference type="Proteomes" id="UP001165085"/>
    </source>
</evidence>
<reference evidence="3" key="1">
    <citation type="journal article" date="2023" name="Commun. Biol.">
        <title>Genome analysis of Parmales, the sister group of diatoms, reveals the evolutionary specialization of diatoms from phago-mixotrophs to photoautotrophs.</title>
        <authorList>
            <person name="Ban H."/>
            <person name="Sato S."/>
            <person name="Yoshikawa S."/>
            <person name="Yamada K."/>
            <person name="Nakamura Y."/>
            <person name="Ichinomiya M."/>
            <person name="Sato N."/>
            <person name="Blanc-Mathieu R."/>
            <person name="Endo H."/>
            <person name="Kuwata A."/>
            <person name="Ogata H."/>
        </authorList>
    </citation>
    <scope>NUCLEOTIDE SEQUENCE [LARGE SCALE GENOMIC DNA]</scope>
    <source>
        <strain evidence="3">NIES 3701</strain>
    </source>
</reference>
<name>A0A9W7BBG3_9STRA</name>
<feature type="region of interest" description="Disordered" evidence="1">
    <location>
        <begin position="94"/>
        <end position="116"/>
    </location>
</feature>
<dbReference type="AlphaFoldDB" id="A0A9W7BBG3"/>